<name>A0A1G8LPU6_9MICC</name>
<dbReference type="CDD" id="cd13611">
    <property type="entry name" value="PBP2_YehZ"/>
    <property type="match status" value="1"/>
</dbReference>
<protein>
    <submittedName>
        <fullName evidence="2">Osmoprotectant transport system substrate-binding protein</fullName>
    </submittedName>
</protein>
<dbReference type="Gene3D" id="3.40.190.10">
    <property type="entry name" value="Periplasmic binding protein-like II"/>
    <property type="match status" value="1"/>
</dbReference>
<organism evidence="2 3">
    <name type="scientific">Arthrobacter subterraneus</name>
    <dbReference type="NCBI Taxonomy" id="335973"/>
    <lineage>
        <taxon>Bacteria</taxon>
        <taxon>Bacillati</taxon>
        <taxon>Actinomycetota</taxon>
        <taxon>Actinomycetes</taxon>
        <taxon>Micrococcales</taxon>
        <taxon>Micrococcaceae</taxon>
        <taxon>Arthrobacter</taxon>
    </lineage>
</organism>
<dbReference type="STRING" id="335973.SAMN04488693_11475"/>
<evidence type="ECO:0000313" key="2">
    <source>
        <dbReference type="EMBL" id="SDI57686.1"/>
    </source>
</evidence>
<accession>A0A1G8LPU6</accession>
<evidence type="ECO:0000313" key="3">
    <source>
        <dbReference type="Proteomes" id="UP000199258"/>
    </source>
</evidence>
<dbReference type="EMBL" id="FNDT01000014">
    <property type="protein sequence ID" value="SDI57686.1"/>
    <property type="molecule type" value="Genomic_DNA"/>
</dbReference>
<dbReference type="InterPro" id="IPR007210">
    <property type="entry name" value="ABC_Gly_betaine_transp_sub-bd"/>
</dbReference>
<dbReference type="OrthoDB" id="9781705at2"/>
<keyword evidence="3" id="KW-1185">Reference proteome</keyword>
<feature type="domain" description="ABC-type glycine betaine transport system substrate-binding" evidence="1">
    <location>
        <begin position="55"/>
        <end position="325"/>
    </location>
</feature>
<dbReference type="Gene3D" id="3.40.190.120">
    <property type="entry name" value="Osmoprotection protein (prox), domain 2"/>
    <property type="match status" value="1"/>
</dbReference>
<dbReference type="Proteomes" id="UP000199258">
    <property type="component" value="Unassembled WGS sequence"/>
</dbReference>
<evidence type="ECO:0000259" key="1">
    <source>
        <dbReference type="Pfam" id="PF04069"/>
    </source>
</evidence>
<dbReference type="RefSeq" id="WP_090587513.1">
    <property type="nucleotide sequence ID" value="NZ_FNDT01000014.1"/>
</dbReference>
<dbReference type="GO" id="GO:0022857">
    <property type="term" value="F:transmembrane transporter activity"/>
    <property type="evidence" value="ECO:0007669"/>
    <property type="project" value="InterPro"/>
</dbReference>
<dbReference type="Pfam" id="PF04069">
    <property type="entry name" value="OpuAC"/>
    <property type="match status" value="1"/>
</dbReference>
<gene>
    <name evidence="2" type="ORF">SAMN04488693_11475</name>
</gene>
<reference evidence="2 3" key="1">
    <citation type="submission" date="2016-10" db="EMBL/GenBank/DDBJ databases">
        <authorList>
            <person name="de Groot N.N."/>
        </authorList>
    </citation>
    <scope>NUCLEOTIDE SEQUENCE [LARGE SCALE GENOMIC DNA]</scope>
    <source>
        <strain evidence="2 3">NP_1H</strain>
    </source>
</reference>
<sequence>MLKSSSLTAAARRGAATAVVLSAGLLATGCGLQPATSYVPASGPGSITPVVDGEPLTVTSKNFTEQLILGKIGVLAAQAAGFEVTDLTNVPGSQPVRELMLAGQADVTWEYTGTAWLTYLGKSEGIPDQQEQWQAVYEADLENGLTWGEPAPLNNTYAMAIRSEAVEELGGISTVSEIAELPVEERTFCVEAEFNSRPDGLTPMLAHYGMARGTPDGVPEDNIDIYDTGAIYSATDEGACNFGEVFSTDGRIDALDLTILEDDRGFFPAYNAAPVYYTETLEEHPELRDVFAQVAPTLTDEALRTMNLRVDVEGEEPADVAFDFMVEQGFITEAETVLGES</sequence>
<dbReference type="GO" id="GO:0043190">
    <property type="term" value="C:ATP-binding cassette (ABC) transporter complex"/>
    <property type="evidence" value="ECO:0007669"/>
    <property type="project" value="InterPro"/>
</dbReference>
<dbReference type="AlphaFoldDB" id="A0A1G8LPU6"/>
<dbReference type="SUPFAM" id="SSF53850">
    <property type="entry name" value="Periplasmic binding protein-like II"/>
    <property type="match status" value="1"/>
</dbReference>
<dbReference type="PROSITE" id="PS51257">
    <property type="entry name" value="PROKAR_LIPOPROTEIN"/>
    <property type="match status" value="1"/>
</dbReference>
<proteinExistence type="predicted"/>